<evidence type="ECO:0000313" key="3">
    <source>
        <dbReference type="Proteomes" id="UP000279833"/>
    </source>
</evidence>
<keyword evidence="3" id="KW-1185">Reference proteome</keyword>
<evidence type="ECO:0000313" key="4">
    <source>
        <dbReference type="WBParaSite" id="SCUD_0000633601-mRNA-1"/>
    </source>
</evidence>
<dbReference type="AlphaFoldDB" id="A0A183JUE5"/>
<dbReference type="Proteomes" id="UP000279833">
    <property type="component" value="Unassembled WGS sequence"/>
</dbReference>
<dbReference type="EMBL" id="UZAK01013598">
    <property type="protein sequence ID" value="VDP03125.1"/>
    <property type="molecule type" value="Genomic_DNA"/>
</dbReference>
<organism evidence="4">
    <name type="scientific">Schistosoma curassoni</name>
    <dbReference type="NCBI Taxonomy" id="6186"/>
    <lineage>
        <taxon>Eukaryota</taxon>
        <taxon>Metazoa</taxon>
        <taxon>Spiralia</taxon>
        <taxon>Lophotrochozoa</taxon>
        <taxon>Platyhelminthes</taxon>
        <taxon>Trematoda</taxon>
        <taxon>Digenea</taxon>
        <taxon>Strigeidida</taxon>
        <taxon>Schistosomatoidea</taxon>
        <taxon>Schistosomatidae</taxon>
        <taxon>Schistosoma</taxon>
    </lineage>
</organism>
<evidence type="ECO:0000313" key="2">
    <source>
        <dbReference type="EMBL" id="VDP03125.1"/>
    </source>
</evidence>
<feature type="compositionally biased region" description="Low complexity" evidence="1">
    <location>
        <begin position="54"/>
        <end position="64"/>
    </location>
</feature>
<dbReference type="WBParaSite" id="SCUD_0000633601-mRNA-1">
    <property type="protein sequence ID" value="SCUD_0000633601-mRNA-1"/>
    <property type="gene ID" value="SCUD_0000633601"/>
</dbReference>
<feature type="region of interest" description="Disordered" evidence="1">
    <location>
        <begin position="54"/>
        <end position="78"/>
    </location>
</feature>
<gene>
    <name evidence="2" type="ORF">SCUD_LOCUS6337</name>
</gene>
<evidence type="ECO:0000256" key="1">
    <source>
        <dbReference type="SAM" id="MobiDB-lite"/>
    </source>
</evidence>
<protein>
    <submittedName>
        <fullName evidence="2 4">Uncharacterized protein</fullName>
    </submittedName>
</protein>
<sequence length="161" mass="18027">MRRRKNKLFASEKRPLGDHVCTSEELEVAEVEAGFASVEFPVVNILSGSFSPMASSSSKADLSSPPLPRTSTEVNKPSLCDDTSKMLMKSVCELSTKVDRMLASYERLAMGVVDRRTKEKDSDAITFHLRTHEGLHSLEAALENRKFRDHFVSCNKCLNKF</sequence>
<name>A0A183JUE5_9TREM</name>
<reference evidence="2 3" key="2">
    <citation type="submission" date="2018-11" db="EMBL/GenBank/DDBJ databases">
        <authorList>
            <consortium name="Pathogen Informatics"/>
        </authorList>
    </citation>
    <scope>NUCLEOTIDE SEQUENCE [LARGE SCALE GENOMIC DNA]</scope>
    <source>
        <strain evidence="2">Dakar</strain>
        <strain evidence="3">Dakar, Senegal</strain>
    </source>
</reference>
<reference evidence="4" key="1">
    <citation type="submission" date="2016-06" db="UniProtKB">
        <authorList>
            <consortium name="WormBaseParasite"/>
        </authorList>
    </citation>
    <scope>IDENTIFICATION</scope>
</reference>
<proteinExistence type="predicted"/>
<accession>A0A183JUE5</accession>